<keyword evidence="3" id="KW-1185">Reference proteome</keyword>
<evidence type="ECO:0000313" key="2">
    <source>
        <dbReference type="EMBL" id="GLB47346.1"/>
    </source>
</evidence>
<sequence>MFKIKNNTKKKIKRKVNHPNYIKSLIIINSLAIFCIVGFNLTYDIGPALLFRDNLRDAFNDFVTDNKLLGIPVLLFINVCSISSEIYDLLKKYKK</sequence>
<name>A0A9W6ESS4_9LACO</name>
<gene>
    <name evidence="2" type="ORF">WR164_13250</name>
</gene>
<accession>A0A9W6ESS4</accession>
<dbReference type="AlphaFoldDB" id="A0A9W6ESS4"/>
<protein>
    <submittedName>
        <fullName evidence="2">Uncharacterized protein</fullName>
    </submittedName>
</protein>
<proteinExistence type="predicted"/>
<evidence type="ECO:0000256" key="1">
    <source>
        <dbReference type="SAM" id="Phobius"/>
    </source>
</evidence>
<organism evidence="2 3">
    <name type="scientific">Philodulcilactobacillus myokoensis</name>
    <dbReference type="NCBI Taxonomy" id="2929573"/>
    <lineage>
        <taxon>Bacteria</taxon>
        <taxon>Bacillati</taxon>
        <taxon>Bacillota</taxon>
        <taxon>Bacilli</taxon>
        <taxon>Lactobacillales</taxon>
        <taxon>Lactobacillaceae</taxon>
        <taxon>Philodulcilactobacillus</taxon>
    </lineage>
</organism>
<comment type="caution">
    <text evidence="2">The sequence shown here is derived from an EMBL/GenBank/DDBJ whole genome shotgun (WGS) entry which is preliminary data.</text>
</comment>
<reference evidence="2" key="2">
    <citation type="journal article" date="2023" name="PLoS ONE">
        <title>Philodulcilactobacillus myokoensis gen. nov., sp. nov., a fructophilic, acidophilic, and agar-phobic lactic acid bacterium isolated from fermented vegetable extracts.</title>
        <authorList>
            <person name="Kouya T."/>
            <person name="Ishiyama Y."/>
            <person name="Ohashi S."/>
            <person name="Kumakubo R."/>
            <person name="Yamazaki T."/>
            <person name="Otaki T."/>
        </authorList>
    </citation>
    <scope>NUCLEOTIDE SEQUENCE</scope>
    <source>
        <strain evidence="2">WR16-4</strain>
    </source>
</reference>
<keyword evidence="1" id="KW-0812">Transmembrane</keyword>
<feature type="transmembrane region" description="Helical" evidence="1">
    <location>
        <begin position="69"/>
        <end position="90"/>
    </location>
</feature>
<dbReference type="RefSeq" id="WP_286136810.1">
    <property type="nucleotide sequence ID" value="NZ_BRPL01000002.1"/>
</dbReference>
<dbReference type="Proteomes" id="UP001144204">
    <property type="component" value="Unassembled WGS sequence"/>
</dbReference>
<keyword evidence="1" id="KW-0472">Membrane</keyword>
<reference evidence="2" key="1">
    <citation type="submission" date="2022-07" db="EMBL/GenBank/DDBJ databases">
        <authorList>
            <person name="Kouya T."/>
            <person name="Ishiyama Y."/>
        </authorList>
    </citation>
    <scope>NUCLEOTIDE SEQUENCE</scope>
    <source>
        <strain evidence="2">WR16-4</strain>
    </source>
</reference>
<evidence type="ECO:0000313" key="3">
    <source>
        <dbReference type="Proteomes" id="UP001144204"/>
    </source>
</evidence>
<keyword evidence="1" id="KW-1133">Transmembrane helix</keyword>
<feature type="transmembrane region" description="Helical" evidence="1">
    <location>
        <begin position="21"/>
        <end position="43"/>
    </location>
</feature>
<dbReference type="EMBL" id="BRPL01000002">
    <property type="protein sequence ID" value="GLB47346.1"/>
    <property type="molecule type" value="Genomic_DNA"/>
</dbReference>